<dbReference type="Gene3D" id="3.30.565.10">
    <property type="entry name" value="Histidine kinase-like ATPase, C-terminal domain"/>
    <property type="match status" value="1"/>
</dbReference>
<feature type="transmembrane region" description="Helical" evidence="2">
    <location>
        <begin position="178"/>
        <end position="194"/>
    </location>
</feature>
<name>A0A328B775_9BACT</name>
<sequence length="433" mass="48057">MFMAELFKRSAGRLAAWWLRPTAPGDIPRGIHVLVWLLLLGTNLLRLGVRWIIDDHSGWSWPLMLTDLALTVLTYATLFYFTWKVIVPRHLDRQKLLRFLLVVLLAVTVTSTLRLTTNVALGLMPSMLPSKVEVAPHPHSVSDSFLAGLRAGYREGYKSASAAEQAGQGTNRTSGKNIVPAALLVMLLGIYLRLGHDHQRERRHSKELERQQQELERQHLAAELSLLKAQINPHFLFNTLNNIYSLASADDVEAPAANAVLQLADLMRYLLYESATDTVPLRKEVAHLRNFLSLHLLRLPGAGPECLRFDVAPALAESHLAVAPMLLLPLVENAFKHGDLTARPHAVELELAHTGPELIFSVQNRRRAPRPGPPQPGGVGLSNLRRRLQLLYPTRYGLHIDETPEHYRATLTLILTPAGATPAPLPAAQPALA</sequence>
<keyword evidence="1" id="KW-0175">Coiled coil</keyword>
<dbReference type="EMBL" id="QHKM01000015">
    <property type="protein sequence ID" value="RAK62261.1"/>
    <property type="molecule type" value="Genomic_DNA"/>
</dbReference>
<feature type="transmembrane region" description="Helical" evidence="2">
    <location>
        <begin position="33"/>
        <end position="53"/>
    </location>
</feature>
<dbReference type="AlphaFoldDB" id="A0A328B775"/>
<dbReference type="PANTHER" id="PTHR34220:SF7">
    <property type="entry name" value="SENSOR HISTIDINE KINASE YPDA"/>
    <property type="match status" value="1"/>
</dbReference>
<feature type="transmembrane region" description="Helical" evidence="2">
    <location>
        <begin position="59"/>
        <end position="83"/>
    </location>
</feature>
<dbReference type="GO" id="GO:0000155">
    <property type="term" value="F:phosphorelay sensor kinase activity"/>
    <property type="evidence" value="ECO:0007669"/>
    <property type="project" value="InterPro"/>
</dbReference>
<evidence type="ECO:0000256" key="2">
    <source>
        <dbReference type="SAM" id="Phobius"/>
    </source>
</evidence>
<dbReference type="Pfam" id="PF06580">
    <property type="entry name" value="His_kinase"/>
    <property type="match status" value="1"/>
</dbReference>
<dbReference type="InterPro" id="IPR050640">
    <property type="entry name" value="Bact_2-comp_sensor_kinase"/>
</dbReference>
<dbReference type="Proteomes" id="UP000248553">
    <property type="component" value="Unassembled WGS sequence"/>
</dbReference>
<dbReference type="PANTHER" id="PTHR34220">
    <property type="entry name" value="SENSOR HISTIDINE KINASE YPDA"/>
    <property type="match status" value="1"/>
</dbReference>
<evidence type="ECO:0000256" key="1">
    <source>
        <dbReference type="SAM" id="Coils"/>
    </source>
</evidence>
<proteinExistence type="predicted"/>
<keyword evidence="2" id="KW-0472">Membrane</keyword>
<keyword evidence="2" id="KW-0812">Transmembrane</keyword>
<feature type="domain" description="Signal transduction histidine kinase internal region" evidence="3">
    <location>
        <begin position="222"/>
        <end position="299"/>
    </location>
</feature>
<comment type="caution">
    <text evidence="4">The sequence shown here is derived from an EMBL/GenBank/DDBJ whole genome shotgun (WGS) entry which is preliminary data.</text>
</comment>
<feature type="coiled-coil region" evidence="1">
    <location>
        <begin position="198"/>
        <end position="230"/>
    </location>
</feature>
<feature type="transmembrane region" description="Helical" evidence="2">
    <location>
        <begin position="95"/>
        <end position="115"/>
    </location>
</feature>
<evidence type="ECO:0000313" key="5">
    <source>
        <dbReference type="Proteomes" id="UP000248553"/>
    </source>
</evidence>
<keyword evidence="2" id="KW-1133">Transmembrane helix</keyword>
<protein>
    <recommendedName>
        <fullName evidence="3">Signal transduction histidine kinase internal region domain-containing protein</fullName>
    </recommendedName>
</protein>
<evidence type="ECO:0000259" key="3">
    <source>
        <dbReference type="Pfam" id="PF06580"/>
    </source>
</evidence>
<accession>A0A328B775</accession>
<gene>
    <name evidence="4" type="ORF">DLM85_24145</name>
</gene>
<dbReference type="InterPro" id="IPR036890">
    <property type="entry name" value="HATPase_C_sf"/>
</dbReference>
<keyword evidence="5" id="KW-1185">Reference proteome</keyword>
<dbReference type="InterPro" id="IPR010559">
    <property type="entry name" value="Sig_transdc_His_kin_internal"/>
</dbReference>
<dbReference type="GO" id="GO:0016020">
    <property type="term" value="C:membrane"/>
    <property type="evidence" value="ECO:0007669"/>
    <property type="project" value="InterPro"/>
</dbReference>
<evidence type="ECO:0000313" key="4">
    <source>
        <dbReference type="EMBL" id="RAK62261.1"/>
    </source>
</evidence>
<organism evidence="4 5">
    <name type="scientific">Hymenobacter edaphi</name>
    <dbReference type="NCBI Taxonomy" id="2211146"/>
    <lineage>
        <taxon>Bacteria</taxon>
        <taxon>Pseudomonadati</taxon>
        <taxon>Bacteroidota</taxon>
        <taxon>Cytophagia</taxon>
        <taxon>Cytophagales</taxon>
        <taxon>Hymenobacteraceae</taxon>
        <taxon>Hymenobacter</taxon>
    </lineage>
</organism>
<reference evidence="5" key="1">
    <citation type="submission" date="2018-05" db="EMBL/GenBank/DDBJ databases">
        <authorList>
            <person name="Nie L."/>
        </authorList>
    </citation>
    <scope>NUCLEOTIDE SEQUENCE [LARGE SCALE GENOMIC DNA]</scope>
    <source>
        <strain evidence="5">NL</strain>
    </source>
</reference>